<gene>
    <name evidence="1" type="ORF">NCTC8258_05327</name>
</gene>
<evidence type="ECO:0000313" key="1">
    <source>
        <dbReference type="EMBL" id="SUH17534.1"/>
    </source>
</evidence>
<dbReference type="InterPro" id="IPR038225">
    <property type="entry name" value="TagF_sf"/>
</dbReference>
<name>A0A379WE78_SALET</name>
<dbReference type="Pfam" id="PF09867">
    <property type="entry name" value="TagF_N"/>
    <property type="match status" value="1"/>
</dbReference>
<accession>A0A379WE78</accession>
<evidence type="ECO:0000313" key="2">
    <source>
        <dbReference type="Proteomes" id="UP000255509"/>
    </source>
</evidence>
<organism evidence="1 2">
    <name type="scientific">Salmonella enterica I</name>
    <dbReference type="NCBI Taxonomy" id="59201"/>
    <lineage>
        <taxon>Bacteria</taxon>
        <taxon>Pseudomonadati</taxon>
        <taxon>Pseudomonadota</taxon>
        <taxon>Gammaproteobacteria</taxon>
        <taxon>Enterobacterales</taxon>
        <taxon>Enterobacteriaceae</taxon>
        <taxon>Salmonella</taxon>
    </lineage>
</organism>
<dbReference type="InterPro" id="IPR017748">
    <property type="entry name" value="TagF"/>
</dbReference>
<dbReference type="EMBL" id="UGXS01000004">
    <property type="protein sequence ID" value="SUH17534.1"/>
    <property type="molecule type" value="Genomic_DNA"/>
</dbReference>
<dbReference type="Gene3D" id="3.40.1730.10">
    <property type="entry name" value="pa0076 domain"/>
    <property type="match status" value="1"/>
</dbReference>
<dbReference type="AlphaFoldDB" id="A0A379WE78"/>
<reference evidence="1 2" key="1">
    <citation type="submission" date="2018-06" db="EMBL/GenBank/DDBJ databases">
        <authorList>
            <consortium name="Pathogen Informatics"/>
            <person name="Doyle S."/>
        </authorList>
    </citation>
    <scope>NUCLEOTIDE SEQUENCE [LARGE SCALE GENOMIC DNA]</scope>
    <source>
        <strain evidence="1 2">NCTC8258</strain>
    </source>
</reference>
<proteinExistence type="predicted"/>
<sequence length="292" mass="33940">MRRPAVVSAPAMFGRLPDQRDYVRWRVGAEEGRIWQDWLNRQTWVGSGRHIVLPEGQTTDEERDGWMHLSPRGEHDMPAPEHHPLPWSFVMSPGFLPMGGTTDWLTGVLMASRDSVGRPWPLVIYQRCGREWLDESLQETQGWLYWLARLAAQHITPDTMRRGRLTEQVDQLWAMWQPGPWWAQWLRGLRRTSQRSRELTGLPDEAPVVELPGVRYLPWPGWPGKTLGQATPGQGWFWQQNSEGRYVDALRLVDEKIEVRCCEKVRCRGSVYVCLCRNVPARICLGRNRCKH</sequence>
<dbReference type="Proteomes" id="UP000255509">
    <property type="component" value="Unassembled WGS sequence"/>
</dbReference>
<protein>
    <submittedName>
        <fullName evidence="1">Putative cytoplasmic protein</fullName>
    </submittedName>
</protein>